<evidence type="ECO:0000313" key="2">
    <source>
        <dbReference type="EMBL" id="ORY52912.1"/>
    </source>
</evidence>
<gene>
    <name evidence="2" type="ORF">BCR33DRAFT_711324</name>
</gene>
<dbReference type="InterPro" id="IPR001810">
    <property type="entry name" value="F-box_dom"/>
</dbReference>
<dbReference type="Pfam" id="PF00646">
    <property type="entry name" value="F-box"/>
    <property type="match status" value="1"/>
</dbReference>
<sequence>MGTNDCSFSQLPLELVIKILSIIRPRNLFRLRRVSSGFKEAVESTVALQLKLANSGDRSLQAPLPVSPNSVWSPLKPNACVATNFSCGGLLYPTLVIVFRPVILNHLEMKRSNLFTQGTKGYKLICVGYERGSGNFIFQPSTTKKPMIANQESPPIWIVVHTETRSSYMSSETVASVSIDGCTLPQITEVKVSKGVSLQVELIQEDFELKFVRIHPSDLFAIREE</sequence>
<dbReference type="PROSITE" id="PS50181">
    <property type="entry name" value="FBOX"/>
    <property type="match status" value="1"/>
</dbReference>
<feature type="domain" description="F-box" evidence="1">
    <location>
        <begin position="5"/>
        <end position="52"/>
    </location>
</feature>
<dbReference type="SMART" id="SM00256">
    <property type="entry name" value="FBOX"/>
    <property type="match status" value="1"/>
</dbReference>
<reference evidence="2 3" key="1">
    <citation type="submission" date="2016-07" db="EMBL/GenBank/DDBJ databases">
        <title>Pervasive Adenine N6-methylation of Active Genes in Fungi.</title>
        <authorList>
            <consortium name="DOE Joint Genome Institute"/>
            <person name="Mondo S.J."/>
            <person name="Dannebaum R.O."/>
            <person name="Kuo R.C."/>
            <person name="Labutti K."/>
            <person name="Haridas S."/>
            <person name="Kuo A."/>
            <person name="Salamov A."/>
            <person name="Ahrendt S.R."/>
            <person name="Lipzen A."/>
            <person name="Sullivan W."/>
            <person name="Andreopoulos W.B."/>
            <person name="Clum A."/>
            <person name="Lindquist E."/>
            <person name="Daum C."/>
            <person name="Ramamoorthy G.K."/>
            <person name="Gryganskyi A."/>
            <person name="Culley D."/>
            <person name="Magnuson J.K."/>
            <person name="James T.Y."/>
            <person name="O'Malley M.A."/>
            <person name="Stajich J.E."/>
            <person name="Spatafora J.W."/>
            <person name="Visel A."/>
            <person name="Grigoriev I.V."/>
        </authorList>
    </citation>
    <scope>NUCLEOTIDE SEQUENCE [LARGE SCALE GENOMIC DNA]</scope>
    <source>
        <strain evidence="2 3">JEL800</strain>
    </source>
</reference>
<dbReference type="EMBL" id="MCGO01000002">
    <property type="protein sequence ID" value="ORY52912.1"/>
    <property type="molecule type" value="Genomic_DNA"/>
</dbReference>
<dbReference type="InterPro" id="IPR036047">
    <property type="entry name" value="F-box-like_dom_sf"/>
</dbReference>
<dbReference type="AlphaFoldDB" id="A0A1Y2D0W0"/>
<keyword evidence="3" id="KW-1185">Reference proteome</keyword>
<dbReference type="SUPFAM" id="SSF81383">
    <property type="entry name" value="F-box domain"/>
    <property type="match status" value="1"/>
</dbReference>
<proteinExistence type="predicted"/>
<protein>
    <recommendedName>
        <fullName evidence="1">F-box domain-containing protein</fullName>
    </recommendedName>
</protein>
<evidence type="ECO:0000259" key="1">
    <source>
        <dbReference type="PROSITE" id="PS50181"/>
    </source>
</evidence>
<evidence type="ECO:0000313" key="3">
    <source>
        <dbReference type="Proteomes" id="UP000193642"/>
    </source>
</evidence>
<dbReference type="Proteomes" id="UP000193642">
    <property type="component" value="Unassembled WGS sequence"/>
</dbReference>
<accession>A0A1Y2D0W0</accession>
<dbReference type="OrthoDB" id="2745718at2759"/>
<dbReference type="Gene3D" id="1.20.1280.50">
    <property type="match status" value="1"/>
</dbReference>
<name>A0A1Y2D0W0_9FUNG</name>
<organism evidence="2 3">
    <name type="scientific">Rhizoclosmatium globosum</name>
    <dbReference type="NCBI Taxonomy" id="329046"/>
    <lineage>
        <taxon>Eukaryota</taxon>
        <taxon>Fungi</taxon>
        <taxon>Fungi incertae sedis</taxon>
        <taxon>Chytridiomycota</taxon>
        <taxon>Chytridiomycota incertae sedis</taxon>
        <taxon>Chytridiomycetes</taxon>
        <taxon>Chytridiales</taxon>
        <taxon>Chytriomycetaceae</taxon>
        <taxon>Rhizoclosmatium</taxon>
    </lineage>
</organism>
<comment type="caution">
    <text evidence="2">The sequence shown here is derived from an EMBL/GenBank/DDBJ whole genome shotgun (WGS) entry which is preliminary data.</text>
</comment>